<dbReference type="EMBL" id="LN554846">
    <property type="protein sequence ID" value="CED72124.1"/>
    <property type="molecule type" value="Genomic_DNA"/>
</dbReference>
<dbReference type="KEGG" id="awd:AWOD_I_2059"/>
<proteinExistence type="predicted"/>
<dbReference type="SUPFAM" id="SSF56219">
    <property type="entry name" value="DNase I-like"/>
    <property type="match status" value="1"/>
</dbReference>
<dbReference type="STRING" id="80852.AWOD_I_2059"/>
<organism evidence="3 4">
    <name type="scientific">Aliivibrio wodanis</name>
    <dbReference type="NCBI Taxonomy" id="80852"/>
    <lineage>
        <taxon>Bacteria</taxon>
        <taxon>Pseudomonadati</taxon>
        <taxon>Pseudomonadota</taxon>
        <taxon>Gammaproteobacteria</taxon>
        <taxon>Vibrionales</taxon>
        <taxon>Vibrionaceae</taxon>
        <taxon>Aliivibrio</taxon>
    </lineage>
</organism>
<dbReference type="NCBIfam" id="NF003842">
    <property type="entry name" value="PRK05421.1-4"/>
    <property type="match status" value="1"/>
</dbReference>
<dbReference type="Gene3D" id="3.60.10.10">
    <property type="entry name" value="Endonuclease/exonuclease/phosphatase"/>
    <property type="match status" value="1"/>
</dbReference>
<evidence type="ECO:0000259" key="2">
    <source>
        <dbReference type="Pfam" id="PF03372"/>
    </source>
</evidence>
<sequence>MKKKTLLLFGSALLVGLVLAVKSIVFTVPLGPEFIELSKVTPDASLTYQPDCVQFNSSVPIDRNGQLNVLVWNVYKQQKNDWQAALNTLTTSSDLVLLQEASLTPELKQFVMDKSYSAELVRAFDVFDTSAGVLTLAKESSEKVCAYIAIEPWLRLPKSALLSEYALSNGQTLIVINIHAINFTLGTEDYKNQIEALSQEVQAHGGPLIIAGDFNSWSEDRLATLQQQVKPLRLKEVIFTPDERMRFITGLPLDHIFYRGLEVKEAHSTKSNASDHNPLQVSFTLKKQ</sequence>
<dbReference type="Pfam" id="PF03372">
    <property type="entry name" value="Exo_endo_phos"/>
    <property type="match status" value="1"/>
</dbReference>
<dbReference type="NCBIfam" id="NF003840">
    <property type="entry name" value="PRK05421.1-2"/>
    <property type="match status" value="1"/>
</dbReference>
<dbReference type="GO" id="GO:0003824">
    <property type="term" value="F:catalytic activity"/>
    <property type="evidence" value="ECO:0007669"/>
    <property type="project" value="InterPro"/>
</dbReference>
<dbReference type="HOGENOM" id="CLU_083563_0_0_6"/>
<evidence type="ECO:0000313" key="3">
    <source>
        <dbReference type="EMBL" id="CED72124.1"/>
    </source>
</evidence>
<dbReference type="GeneID" id="28541636"/>
<dbReference type="AlphaFoldDB" id="A0A090KKP8"/>
<dbReference type="PATRIC" id="fig|80852.17.peg.2130"/>
<accession>A0A090KKP8</accession>
<feature type="compositionally biased region" description="Polar residues" evidence="1">
    <location>
        <begin position="269"/>
        <end position="288"/>
    </location>
</feature>
<name>A0A090KKP8_9GAMM</name>
<dbReference type="Proteomes" id="UP000032427">
    <property type="component" value="Chromosome 1"/>
</dbReference>
<feature type="domain" description="Endonuclease/exonuclease/phosphatase" evidence="2">
    <location>
        <begin position="71"/>
        <end position="276"/>
    </location>
</feature>
<reference evidence="4" key="1">
    <citation type="submission" date="2014-09" db="EMBL/GenBank/DDBJ databases">
        <authorList>
            <person name="Hjerde E."/>
        </authorList>
    </citation>
    <scope>NUCLEOTIDE SEQUENCE [LARGE SCALE GENOMIC DNA]</scope>
    <source>
        <strain evidence="4">06/09/139</strain>
    </source>
</reference>
<dbReference type="InterPro" id="IPR036691">
    <property type="entry name" value="Endo/exonu/phosph_ase_sf"/>
</dbReference>
<feature type="region of interest" description="Disordered" evidence="1">
    <location>
        <begin position="267"/>
        <end position="288"/>
    </location>
</feature>
<evidence type="ECO:0000313" key="4">
    <source>
        <dbReference type="Proteomes" id="UP000032427"/>
    </source>
</evidence>
<keyword evidence="4" id="KW-1185">Reference proteome</keyword>
<protein>
    <submittedName>
        <fullName evidence="3">Putative nuclease</fullName>
    </submittedName>
</protein>
<dbReference type="OrthoDB" id="9793162at2"/>
<dbReference type="NCBIfam" id="NF003841">
    <property type="entry name" value="PRK05421.1-3"/>
    <property type="match status" value="1"/>
</dbReference>
<evidence type="ECO:0000256" key="1">
    <source>
        <dbReference type="SAM" id="MobiDB-lite"/>
    </source>
</evidence>
<dbReference type="InterPro" id="IPR005135">
    <property type="entry name" value="Endo/exonuclease/phosphatase"/>
</dbReference>
<gene>
    <name evidence="3" type="ORF">AWOD_I_2059</name>
</gene>